<evidence type="ECO:0000256" key="3">
    <source>
        <dbReference type="ARBA" id="ARBA00022448"/>
    </source>
</evidence>
<evidence type="ECO:0000256" key="12">
    <source>
        <dbReference type="HAMAP-Rule" id="MF_01844"/>
    </source>
</evidence>
<feature type="transmembrane region" description="Helical" evidence="12">
    <location>
        <begin position="353"/>
        <end position="377"/>
    </location>
</feature>
<feature type="transmembrane region" description="Helical" evidence="12">
    <location>
        <begin position="389"/>
        <end position="406"/>
    </location>
</feature>
<feature type="transmembrane region" description="Helical" evidence="12">
    <location>
        <begin position="118"/>
        <end position="138"/>
    </location>
</feature>
<dbReference type="PROSITE" id="PS51352">
    <property type="entry name" value="THIOREDOXIN_2"/>
    <property type="match status" value="1"/>
</dbReference>
<keyword evidence="11 12" id="KW-0739">Sodium transport</keyword>
<keyword evidence="8 12" id="KW-0915">Sodium</keyword>
<dbReference type="GO" id="GO:0015385">
    <property type="term" value="F:sodium:proton antiporter activity"/>
    <property type="evidence" value="ECO:0007669"/>
    <property type="project" value="UniProtKB-UniRule"/>
</dbReference>
<organism evidence="14 15">
    <name type="scientific">Arthrobacter jiangjiafuii</name>
    <dbReference type="NCBI Taxonomy" id="2817475"/>
    <lineage>
        <taxon>Bacteria</taxon>
        <taxon>Bacillati</taxon>
        <taxon>Actinomycetota</taxon>
        <taxon>Actinomycetes</taxon>
        <taxon>Micrococcales</taxon>
        <taxon>Micrococcaceae</taxon>
        <taxon>Arthrobacter</taxon>
    </lineage>
</organism>
<dbReference type="KEGG" id="ajg:KKR91_10680"/>
<evidence type="ECO:0000256" key="5">
    <source>
        <dbReference type="ARBA" id="ARBA00022475"/>
    </source>
</evidence>
<comment type="similarity">
    <text evidence="2">In the N-terminal section; belongs to the NhaA Na(+)/H(+) (TC 2.A.33) antiporter family.</text>
</comment>
<feature type="transmembrane region" description="Helical" evidence="12">
    <location>
        <begin position="54"/>
        <end position="73"/>
    </location>
</feature>
<evidence type="ECO:0000256" key="8">
    <source>
        <dbReference type="ARBA" id="ARBA00023053"/>
    </source>
</evidence>
<dbReference type="NCBIfam" id="TIGR00773">
    <property type="entry name" value="NhaA"/>
    <property type="match status" value="1"/>
</dbReference>
<dbReference type="AlphaFoldDB" id="A0A975M8C7"/>
<keyword evidence="9 12" id="KW-0406">Ion transport</keyword>
<evidence type="ECO:0000256" key="9">
    <source>
        <dbReference type="ARBA" id="ARBA00023065"/>
    </source>
</evidence>
<evidence type="ECO:0000256" key="4">
    <source>
        <dbReference type="ARBA" id="ARBA00022449"/>
    </source>
</evidence>
<dbReference type="Pfam" id="PF06965">
    <property type="entry name" value="Na_H_antiport_1"/>
    <property type="match status" value="1"/>
</dbReference>
<dbReference type="EMBL" id="CP076022">
    <property type="protein sequence ID" value="QWC11782.1"/>
    <property type="molecule type" value="Genomic_DNA"/>
</dbReference>
<name>A0A975M8C7_9MICC</name>
<feature type="transmembrane region" description="Helical" evidence="12">
    <location>
        <begin position="94"/>
        <end position="112"/>
    </location>
</feature>
<comment type="function">
    <text evidence="12">Na(+)/H(+) antiporter that extrudes sodium in exchange for external protons.</text>
</comment>
<feature type="transmembrane region" description="Helical" evidence="12">
    <location>
        <begin position="282"/>
        <end position="304"/>
    </location>
</feature>
<dbReference type="Pfam" id="PF13462">
    <property type="entry name" value="Thioredoxin_4"/>
    <property type="match status" value="1"/>
</dbReference>
<keyword evidence="6 12" id="KW-0812">Transmembrane</keyword>
<keyword evidence="4 12" id="KW-0050">Antiport</keyword>
<gene>
    <name evidence="12 14" type="primary">nhaA</name>
    <name evidence="14" type="ORF">KKR91_10680</name>
</gene>
<dbReference type="InterPro" id="IPR012336">
    <property type="entry name" value="Thioredoxin-like_fold"/>
</dbReference>
<feature type="transmembrane region" description="Helical" evidence="12">
    <location>
        <begin position="150"/>
        <end position="170"/>
    </location>
</feature>
<dbReference type="HAMAP" id="MF_01844">
    <property type="entry name" value="NhaA"/>
    <property type="match status" value="1"/>
</dbReference>
<feature type="domain" description="Thioredoxin" evidence="13">
    <location>
        <begin position="390"/>
        <end position="593"/>
    </location>
</feature>
<protein>
    <recommendedName>
        <fullName evidence="12">Na(+)/H(+) antiporter NhaA</fullName>
    </recommendedName>
    <alternativeName>
        <fullName evidence="12">Sodium/proton antiporter NhaA</fullName>
    </alternativeName>
</protein>
<evidence type="ECO:0000256" key="2">
    <source>
        <dbReference type="ARBA" id="ARBA00007006"/>
    </source>
</evidence>
<dbReference type="GO" id="GO:0006885">
    <property type="term" value="P:regulation of pH"/>
    <property type="evidence" value="ECO:0007669"/>
    <property type="project" value="UniProtKB-UniRule"/>
</dbReference>
<comment type="catalytic activity">
    <reaction evidence="12">
        <text>Na(+)(in) + 2 H(+)(out) = Na(+)(out) + 2 H(+)(in)</text>
        <dbReference type="Rhea" id="RHEA:29251"/>
        <dbReference type="ChEBI" id="CHEBI:15378"/>
        <dbReference type="ChEBI" id="CHEBI:29101"/>
    </reaction>
</comment>
<evidence type="ECO:0000256" key="11">
    <source>
        <dbReference type="ARBA" id="ARBA00023201"/>
    </source>
</evidence>
<feature type="transmembrane region" description="Helical" evidence="12">
    <location>
        <begin position="316"/>
        <end position="341"/>
    </location>
</feature>
<evidence type="ECO:0000256" key="1">
    <source>
        <dbReference type="ARBA" id="ARBA00004429"/>
    </source>
</evidence>
<evidence type="ECO:0000313" key="15">
    <source>
        <dbReference type="Proteomes" id="UP000676885"/>
    </source>
</evidence>
<feature type="transmembrane region" description="Helical" evidence="12">
    <location>
        <begin position="202"/>
        <end position="235"/>
    </location>
</feature>
<accession>A0A975M8C7</accession>
<dbReference type="InterPro" id="IPR036249">
    <property type="entry name" value="Thioredoxin-like_sf"/>
</dbReference>
<proteinExistence type="inferred from homology"/>
<feature type="transmembrane region" description="Helical" evidence="12">
    <location>
        <begin position="176"/>
        <end position="195"/>
    </location>
</feature>
<comment type="subcellular location">
    <subcellularLocation>
        <location evidence="1">Cell inner membrane</location>
        <topology evidence="1">Multi-pass membrane protein</topology>
    </subcellularLocation>
    <subcellularLocation>
        <location evidence="12">Cell membrane</location>
        <topology evidence="12">Multi-pass membrane protein</topology>
    </subcellularLocation>
</comment>
<feature type="transmembrane region" description="Helical" evidence="12">
    <location>
        <begin position="12"/>
        <end position="34"/>
    </location>
</feature>
<evidence type="ECO:0000256" key="10">
    <source>
        <dbReference type="ARBA" id="ARBA00023136"/>
    </source>
</evidence>
<dbReference type="InterPro" id="IPR013766">
    <property type="entry name" value="Thioredoxin_domain"/>
</dbReference>
<dbReference type="PANTHER" id="PTHR30341">
    <property type="entry name" value="SODIUM ION/PROTON ANTIPORTER NHAA-RELATED"/>
    <property type="match status" value="1"/>
</dbReference>
<dbReference type="InterPro" id="IPR004670">
    <property type="entry name" value="NhaA"/>
</dbReference>
<dbReference type="Gene3D" id="3.40.30.10">
    <property type="entry name" value="Glutaredoxin"/>
    <property type="match status" value="1"/>
</dbReference>
<dbReference type="SUPFAM" id="SSF52833">
    <property type="entry name" value="Thioredoxin-like"/>
    <property type="match status" value="1"/>
</dbReference>
<dbReference type="Gene3D" id="1.20.1530.10">
    <property type="entry name" value="Na+/H+ antiporter like domain"/>
    <property type="match status" value="1"/>
</dbReference>
<dbReference type="InterPro" id="IPR023171">
    <property type="entry name" value="Na/H_antiporter_dom_sf"/>
</dbReference>
<keyword evidence="3 12" id="KW-0813">Transport</keyword>
<dbReference type="Proteomes" id="UP000676885">
    <property type="component" value="Chromosome"/>
</dbReference>
<dbReference type="PANTHER" id="PTHR30341:SF0">
    <property type="entry name" value="NA(+)_H(+) ANTIPORTER NHAA"/>
    <property type="match status" value="1"/>
</dbReference>
<evidence type="ECO:0000256" key="6">
    <source>
        <dbReference type="ARBA" id="ARBA00022692"/>
    </source>
</evidence>
<sequence>MRPPADVEKTSAALLLVFTGLALLWANLPFSATYGEFWDTSIDLQVAGWELEMTFHDFVNDALMAFFFFTVGLEVKREFTVGELTDRSRAVVPVAAALAGLLVPAAIFLLLNPSGENAAVWGAVISTDTAFLVGALAVAGPRFPGRLRVFLLTLAVVDDIGALAAIAVFYTATLELLPLLAAIVLLVLVALVRFLPTGRGPAYAVLSVLAWGATYASGVHATLAGVAIALMIPVFTPRRPHVERTEELARAFRQSPTPEYAAATARSLKESISVNERLQGTYAPYVSFLVLPLFALANAGVRLDGPTLAAAAQSRLTWGIVAALVIGKTVGITGATALMRITGAGALAPGLTLARIGGGAALCGIGFTISLFIVDLAAEDELLQAEARVGVLGASATAFALGWAWFRVVDRVQPPSMVGRLLVRDFDPARDHFRGNPQAPLQLVEYGDFECPFCSRATGSIDELLEYFGPRLVYVWRHLPLTRVHPHAQEAARASEAADRQGAFREYGRLLFRHQDHLETDDLITYAEELGLDVDRFRDDLQSGAVANRVADDALDAEFMDLSSTPTFFVGSKRHLGPYDAPALIRALEGRPGGASVRRGP</sequence>
<dbReference type="GO" id="GO:0005886">
    <property type="term" value="C:plasma membrane"/>
    <property type="evidence" value="ECO:0007669"/>
    <property type="project" value="UniProtKB-SubCell"/>
</dbReference>
<keyword evidence="7 12" id="KW-1133">Transmembrane helix</keyword>
<keyword evidence="15" id="KW-1185">Reference proteome</keyword>
<evidence type="ECO:0000259" key="13">
    <source>
        <dbReference type="PROSITE" id="PS51352"/>
    </source>
</evidence>
<comment type="similarity">
    <text evidence="12">Belongs to the NhaA Na(+)/H(+) (TC 2.A.33) antiporter family.</text>
</comment>
<keyword evidence="5 12" id="KW-1003">Cell membrane</keyword>
<reference evidence="14 15" key="1">
    <citation type="submission" date="2021-05" db="EMBL/GenBank/DDBJ databases">
        <title>Novel species in genus Arthrobacter.</title>
        <authorList>
            <person name="Zhang G."/>
        </authorList>
    </citation>
    <scope>NUCLEOTIDE SEQUENCE [LARGE SCALE GENOMIC DNA]</scope>
    <source>
        <strain evidence="15">zg-ZUI227</strain>
    </source>
</reference>
<evidence type="ECO:0000256" key="7">
    <source>
        <dbReference type="ARBA" id="ARBA00022989"/>
    </source>
</evidence>
<keyword evidence="10 12" id="KW-0472">Membrane</keyword>
<evidence type="ECO:0000313" key="14">
    <source>
        <dbReference type="EMBL" id="QWC11782.1"/>
    </source>
</evidence>